<reference evidence="1 2" key="1">
    <citation type="submission" date="2017-09" db="EMBL/GenBank/DDBJ databases">
        <authorList>
            <person name="Ehlers B."/>
            <person name="Leendertz F.H."/>
        </authorList>
    </citation>
    <scope>NUCLEOTIDE SEQUENCE [LARGE SCALE GENOMIC DNA]</scope>
    <source>
        <strain evidence="1 2">DSM 46844</strain>
    </source>
</reference>
<protein>
    <submittedName>
        <fullName evidence="1">5-methylcytosine-specific restriction enzyme subunit McrC</fullName>
    </submittedName>
</protein>
<dbReference type="EMBL" id="OBDO01000008">
    <property type="protein sequence ID" value="SNX97790.1"/>
    <property type="molecule type" value="Genomic_DNA"/>
</dbReference>
<dbReference type="InterPro" id="IPR019292">
    <property type="entry name" value="McrC"/>
</dbReference>
<name>A0A285EFL4_9ACTN</name>
<evidence type="ECO:0000313" key="2">
    <source>
        <dbReference type="Proteomes" id="UP000219514"/>
    </source>
</evidence>
<organism evidence="1 2">
    <name type="scientific">Geodermatophilus sabuli</name>
    <dbReference type="NCBI Taxonomy" id="1564158"/>
    <lineage>
        <taxon>Bacteria</taxon>
        <taxon>Bacillati</taxon>
        <taxon>Actinomycetota</taxon>
        <taxon>Actinomycetes</taxon>
        <taxon>Geodermatophilales</taxon>
        <taxon>Geodermatophilaceae</taxon>
        <taxon>Geodermatophilus</taxon>
    </lineage>
</organism>
<dbReference type="PANTHER" id="PTHR38733">
    <property type="entry name" value="PROTEIN MCRC"/>
    <property type="match status" value="1"/>
</dbReference>
<dbReference type="PANTHER" id="PTHR38733:SF1">
    <property type="entry name" value="TYPE IV METHYL-DIRECTED RESTRICTION ENZYME ECOKMCRBC"/>
    <property type="match status" value="1"/>
</dbReference>
<dbReference type="Proteomes" id="UP000219514">
    <property type="component" value="Unassembled WGS sequence"/>
</dbReference>
<evidence type="ECO:0000313" key="1">
    <source>
        <dbReference type="EMBL" id="SNX97790.1"/>
    </source>
</evidence>
<keyword evidence="2" id="KW-1185">Reference proteome</keyword>
<proteinExistence type="predicted"/>
<gene>
    <name evidence="1" type="ORF">SAMN06893097_108155</name>
</gene>
<dbReference type="AlphaFoldDB" id="A0A285EFL4"/>
<accession>A0A285EFL4</accession>
<sequence length="445" mass="48834">MTAAVVLELSEYQRVLVGQQPRPTDADLRLAERLTRGGEQSARLDVRWLANGSVEVTASSWVGVVRFSCLEVVVAPKLAGGTLRVLRMFEYALGIRMLKRLPTERTLALDGLDLLDLLCLLLTEEAGALVRDGLLRDYQVTDGDLPVLRGRLRYRDQYLRRAGRVDRLECHFDDYHGDTPDNQLVAAGLSLARRRAKDADIRAAASRLGSIYAEVCEPTTVDAGWFEQRIRYDRRNARYRPAHELAKLVLRGLAFDDATTRSSVSVGAFLVDMNRVFERFVMRLVDEALAKSSALAVLPRRRFPALIRDEGTGRTYTAIEPDLIVEDRASGQRVPVDVKYKLYEARRIAVSDIYQTFLYAFTVGSAAEGRRAGIVFPAESSVLGPALSIGPTSGPRAATIATAGLDVPAALDALTGAGREALMAQVRALVEQLTGFPTSVDATVG</sequence>
<dbReference type="RefSeq" id="WP_172442505.1">
    <property type="nucleotide sequence ID" value="NZ_JACHXB010000007.1"/>
</dbReference>
<dbReference type="Pfam" id="PF10117">
    <property type="entry name" value="McrBC"/>
    <property type="match status" value="1"/>
</dbReference>